<dbReference type="Pfam" id="PF13620">
    <property type="entry name" value="CarboxypepD_reg"/>
    <property type="match status" value="1"/>
</dbReference>
<dbReference type="InterPro" id="IPR057247">
    <property type="entry name" value="CARBOXYPEPT_ZN_2"/>
</dbReference>
<dbReference type="SMART" id="SM00631">
    <property type="entry name" value="Zn_pept"/>
    <property type="match status" value="1"/>
</dbReference>
<dbReference type="PROSITE" id="PS52035">
    <property type="entry name" value="PEPTIDASE_M14"/>
    <property type="match status" value="1"/>
</dbReference>
<evidence type="ECO:0000313" key="13">
    <source>
        <dbReference type="Proteomes" id="UP000001555"/>
    </source>
</evidence>
<feature type="region of interest" description="Disordered" evidence="9">
    <location>
        <begin position="574"/>
        <end position="614"/>
    </location>
</feature>
<dbReference type="EMBL" id="ABJB010102227">
    <property type="status" value="NOT_ANNOTATED_CDS"/>
    <property type="molecule type" value="Genomic_DNA"/>
</dbReference>
<evidence type="ECO:0000256" key="8">
    <source>
        <dbReference type="PROSITE-ProRule" id="PRU01379"/>
    </source>
</evidence>
<feature type="active site" description="Proton donor/acceptor" evidence="8">
    <location>
        <position position="194"/>
    </location>
</feature>
<dbReference type="InterPro" id="IPR050753">
    <property type="entry name" value="Peptidase_M14_domain"/>
</dbReference>
<keyword evidence="3 11" id="KW-0645">Protease</keyword>
<feature type="region of interest" description="Disordered" evidence="9">
    <location>
        <begin position="399"/>
        <end position="459"/>
    </location>
</feature>
<keyword evidence="13" id="KW-1185">Reference proteome</keyword>
<organism>
    <name type="scientific">Ixodes scapularis</name>
    <name type="common">Black-legged tick</name>
    <name type="synonym">Deer tick</name>
    <dbReference type="NCBI Taxonomy" id="6945"/>
    <lineage>
        <taxon>Eukaryota</taxon>
        <taxon>Metazoa</taxon>
        <taxon>Ecdysozoa</taxon>
        <taxon>Arthropoda</taxon>
        <taxon>Chelicerata</taxon>
        <taxon>Arachnida</taxon>
        <taxon>Acari</taxon>
        <taxon>Parasitiformes</taxon>
        <taxon>Ixodida</taxon>
        <taxon>Ixodoidea</taxon>
        <taxon>Ixodidae</taxon>
        <taxon>Ixodinae</taxon>
        <taxon>Ixodes</taxon>
    </lineage>
</organism>
<dbReference type="GO" id="GO:0005615">
    <property type="term" value="C:extracellular space"/>
    <property type="evidence" value="ECO:0000318"/>
    <property type="project" value="GO_Central"/>
</dbReference>
<evidence type="ECO:0000313" key="12">
    <source>
        <dbReference type="EnsemblMetazoa" id="ISCW001311-PA"/>
    </source>
</evidence>
<comment type="similarity">
    <text evidence="2 8">Belongs to the peptidase M14 family.</text>
</comment>
<dbReference type="HOGENOM" id="CLU_445023_0_0_1"/>
<dbReference type="EC" id="3.4.17.22" evidence="11"/>
<dbReference type="EMBL" id="ABJB010351699">
    <property type="status" value="NOT_ANNOTATED_CDS"/>
    <property type="molecule type" value="Genomic_DNA"/>
</dbReference>
<reference evidence="12" key="2">
    <citation type="submission" date="2020-05" db="UniProtKB">
        <authorList>
            <consortium name="EnsemblMetazoa"/>
        </authorList>
    </citation>
    <scope>IDENTIFICATION</scope>
    <source>
        <strain evidence="12">wikel</strain>
    </source>
</reference>
<evidence type="ECO:0000256" key="7">
    <source>
        <dbReference type="ARBA" id="ARBA00023180"/>
    </source>
</evidence>
<evidence type="ECO:0000256" key="5">
    <source>
        <dbReference type="ARBA" id="ARBA00022801"/>
    </source>
</evidence>
<dbReference type="Gene3D" id="3.40.630.10">
    <property type="entry name" value="Zn peptidases"/>
    <property type="match status" value="1"/>
</dbReference>
<keyword evidence="5 11" id="KW-0378">Hydrolase</keyword>
<keyword evidence="6" id="KW-0862">Zinc</keyword>
<feature type="domain" description="Peptidase M14" evidence="10">
    <location>
        <begin position="1"/>
        <end position="224"/>
    </location>
</feature>
<dbReference type="FunFam" id="2.60.40.1120:FF:000024">
    <property type="entry name" value="Carboxypeptidase D"/>
    <property type="match status" value="1"/>
</dbReference>
<evidence type="ECO:0000259" key="10">
    <source>
        <dbReference type="PROSITE" id="PS52035"/>
    </source>
</evidence>
<dbReference type="VEuPathDB" id="VectorBase:ISCI001311"/>
<dbReference type="GO" id="GO:0006518">
    <property type="term" value="P:peptide metabolic process"/>
    <property type="evidence" value="ECO:0000318"/>
    <property type="project" value="GO_Central"/>
</dbReference>
<dbReference type="InterPro" id="IPR008969">
    <property type="entry name" value="CarboxyPept-like_regulatory"/>
</dbReference>
<dbReference type="PANTHER" id="PTHR11532">
    <property type="entry name" value="PROTEASE M14 CARBOXYPEPTIDASE"/>
    <property type="match status" value="1"/>
</dbReference>
<proteinExistence type="inferred from homology"/>
<dbReference type="GO" id="GO:0008270">
    <property type="term" value="F:zinc ion binding"/>
    <property type="evidence" value="ECO:0007669"/>
    <property type="project" value="InterPro"/>
</dbReference>
<reference evidence="11 13" key="1">
    <citation type="submission" date="2008-03" db="EMBL/GenBank/DDBJ databases">
        <title>Annotation of Ixodes scapularis.</title>
        <authorList>
            <consortium name="Ixodes scapularis Genome Project Consortium"/>
            <person name="Caler E."/>
            <person name="Hannick L.I."/>
            <person name="Bidwell S."/>
            <person name="Joardar V."/>
            <person name="Thiagarajan M."/>
            <person name="Amedeo P."/>
            <person name="Galinsky K.J."/>
            <person name="Schobel S."/>
            <person name="Inman J."/>
            <person name="Hostetler J."/>
            <person name="Miller J."/>
            <person name="Hammond M."/>
            <person name="Megy K."/>
            <person name="Lawson D."/>
            <person name="Kodira C."/>
            <person name="Sutton G."/>
            <person name="Meyer J."/>
            <person name="Hill C.A."/>
            <person name="Birren B."/>
            <person name="Nene V."/>
            <person name="Collins F."/>
            <person name="Alarcon-Chaidez F."/>
            <person name="Wikel S."/>
            <person name="Strausberg R."/>
        </authorList>
    </citation>
    <scope>NUCLEOTIDE SEQUENCE [LARGE SCALE GENOMIC DNA]</scope>
    <source>
        <strain evidence="13">Wikel</strain>
        <strain evidence="11">Wikel colony</strain>
    </source>
</reference>
<dbReference type="GO" id="GO:0004181">
    <property type="term" value="F:metallocarboxypeptidase activity"/>
    <property type="evidence" value="ECO:0000318"/>
    <property type="project" value="GO_Central"/>
</dbReference>
<gene>
    <name evidence="11" type="ORF">IscW_ISCW001311</name>
</gene>
<dbReference type="EMBL" id="ABJB010140270">
    <property type="status" value="NOT_ANNOTATED_CDS"/>
    <property type="molecule type" value="Genomic_DNA"/>
</dbReference>
<evidence type="ECO:0000313" key="11">
    <source>
        <dbReference type="EMBL" id="EEC01145.1"/>
    </source>
</evidence>
<dbReference type="OrthoDB" id="10249045at2759"/>
<dbReference type="SUPFAM" id="SSF49464">
    <property type="entry name" value="Carboxypeptidase regulatory domain-like"/>
    <property type="match status" value="1"/>
</dbReference>
<name>B7P3H3_IXOSC</name>
<evidence type="ECO:0000256" key="1">
    <source>
        <dbReference type="ARBA" id="ARBA00001947"/>
    </source>
</evidence>
<keyword evidence="7" id="KW-0325">Glycoprotein</keyword>
<comment type="cofactor">
    <cofactor evidence="1">
        <name>Zn(2+)</name>
        <dbReference type="ChEBI" id="CHEBI:29105"/>
    </cofactor>
</comment>
<evidence type="ECO:0000256" key="6">
    <source>
        <dbReference type="ARBA" id="ARBA00022833"/>
    </source>
</evidence>
<dbReference type="Pfam" id="PF00246">
    <property type="entry name" value="Peptidase_M14"/>
    <property type="match status" value="1"/>
</dbReference>
<dbReference type="InParanoid" id="B7P3H3"/>
<dbReference type="EnsemblMetazoa" id="ISCW001311-RA">
    <property type="protein sequence ID" value="ISCW001311-PA"/>
    <property type="gene ID" value="ISCW001311"/>
</dbReference>
<dbReference type="VEuPathDB" id="VectorBase:ISCW001311"/>
<dbReference type="Gene3D" id="2.60.40.1120">
    <property type="entry name" value="Carboxypeptidase-like, regulatory domain"/>
    <property type="match status" value="1"/>
</dbReference>
<dbReference type="GO" id="GO:0016485">
    <property type="term" value="P:protein processing"/>
    <property type="evidence" value="ECO:0000318"/>
    <property type="project" value="GO_Central"/>
</dbReference>
<sequence>MVGKELMLHLIAHLINGYDTDPRINWLLDNTNIHIMPSMNPDGMSISREGQCVGLRGRYNSAGVDLNRNFPDLSLQDNHYLEPETQAVRKWIDSIPFVLSGNLHGGAMLVRYPYDAAYGQVLGAGTSASKTPDDDVFQHLSRTYSLNHPTMRRFSCERQQYQDGIVNGAKWYPFKGNMPDYTYIQGGCMEVTLELSCCKYPLAYQLRRFWLDNVKSLLRLLEESHRGVRGIILDDAGYPVKNARLMIKGRYMPFRTSDRGEYWRILLPGRYTLMASSPEHNDLEVPMEVVEGQTTIVNMTLIRKSRSYYPALDDSQLQKTVGSYSNYIKPNIDEDTTDNSNYLSPDNANGFERLSSYKLPGSQSVKEKDSSQSVAGYYQALYEAIRKLTTRDPKIFQQNNGFSGAPIFTSVTHPPTAKDKVLETLPPSTSSERRDTSGELRLDSTSPPTPTQESTQSKSEFDKLVENFQGLIQSLQAYSHEKEKSKEVQDEGQSQRHVDMEFHGSASGPEPAGRRLTSRKLQAAPSLAQHEQLQVEHVVIHSPGQRGQAKPPNAHAGHVSRPDMHVETYEIETLRRSDQLSAPSVGTTPMPPADSVHSRASRRNGKFVFRLGNK</sequence>
<dbReference type="PROSITE" id="PS00133">
    <property type="entry name" value="CARBOXYPEPT_ZN_2"/>
    <property type="match status" value="1"/>
</dbReference>
<dbReference type="VEuPathDB" id="VectorBase:ISCP_023000"/>
<evidence type="ECO:0000256" key="9">
    <source>
        <dbReference type="SAM" id="MobiDB-lite"/>
    </source>
</evidence>
<dbReference type="PaxDb" id="6945-B7P3H3"/>
<evidence type="ECO:0000256" key="3">
    <source>
        <dbReference type="ARBA" id="ARBA00022645"/>
    </source>
</evidence>
<evidence type="ECO:0000256" key="4">
    <source>
        <dbReference type="ARBA" id="ARBA00022723"/>
    </source>
</evidence>
<dbReference type="EMBL" id="ABJB010834675">
    <property type="status" value="NOT_ANNOTATED_CDS"/>
    <property type="molecule type" value="Genomic_DNA"/>
</dbReference>
<dbReference type="EMBL" id="DS628877">
    <property type="protein sequence ID" value="EEC01145.1"/>
    <property type="molecule type" value="Genomic_DNA"/>
</dbReference>
<dbReference type="Proteomes" id="UP000001555">
    <property type="component" value="Unassembled WGS sequence"/>
</dbReference>
<dbReference type="AlphaFoldDB" id="B7P3H3"/>
<dbReference type="EMBL" id="ABJB010290037">
    <property type="status" value="NOT_ANNOTATED_CDS"/>
    <property type="molecule type" value="Genomic_DNA"/>
</dbReference>
<feature type="compositionally biased region" description="Basic and acidic residues" evidence="9">
    <location>
        <begin position="431"/>
        <end position="442"/>
    </location>
</feature>
<protein>
    <submittedName>
        <fullName evidence="11 12">Carboxypeptidase, putative</fullName>
        <ecNumber evidence="11">3.4.17.22</ecNumber>
    </submittedName>
</protein>
<dbReference type="SUPFAM" id="SSF53187">
    <property type="entry name" value="Zn-dependent exopeptidases"/>
    <property type="match status" value="1"/>
</dbReference>
<accession>B7P3H3</accession>
<dbReference type="PANTHER" id="PTHR11532:SF84">
    <property type="entry name" value="CARBOXYPEPTIDASE M"/>
    <property type="match status" value="1"/>
</dbReference>
<dbReference type="CDD" id="cd11308">
    <property type="entry name" value="Peptidase_M14NE-CP-C_like"/>
    <property type="match status" value="1"/>
</dbReference>
<keyword evidence="3 11" id="KW-0121">Carboxypeptidase</keyword>
<feature type="region of interest" description="Disordered" evidence="9">
    <location>
        <begin position="501"/>
        <end position="530"/>
    </location>
</feature>
<keyword evidence="4" id="KW-0479">Metal-binding</keyword>
<dbReference type="InterPro" id="IPR000834">
    <property type="entry name" value="Peptidase_M14"/>
</dbReference>
<evidence type="ECO:0000256" key="2">
    <source>
        <dbReference type="ARBA" id="ARBA00005988"/>
    </source>
</evidence>